<evidence type="ECO:0000313" key="4">
    <source>
        <dbReference type="Proteomes" id="UP001190700"/>
    </source>
</evidence>
<dbReference type="Proteomes" id="UP001190700">
    <property type="component" value="Unassembled WGS sequence"/>
</dbReference>
<reference evidence="3 4" key="1">
    <citation type="journal article" date="2015" name="Genome Biol. Evol.">
        <title>Comparative Genomics of a Bacterivorous Green Alga Reveals Evolutionary Causalities and Consequences of Phago-Mixotrophic Mode of Nutrition.</title>
        <authorList>
            <person name="Burns J.A."/>
            <person name="Paasch A."/>
            <person name="Narechania A."/>
            <person name="Kim E."/>
        </authorList>
    </citation>
    <scope>NUCLEOTIDE SEQUENCE [LARGE SCALE GENOMIC DNA]</scope>
    <source>
        <strain evidence="3 4">PLY_AMNH</strain>
    </source>
</reference>
<keyword evidence="4" id="KW-1185">Reference proteome</keyword>
<evidence type="ECO:0000313" key="3">
    <source>
        <dbReference type="EMBL" id="KAK3269969.1"/>
    </source>
</evidence>
<proteinExistence type="predicted"/>
<dbReference type="EMBL" id="LGRX02010640">
    <property type="protein sequence ID" value="KAK3269969.1"/>
    <property type="molecule type" value="Genomic_DNA"/>
</dbReference>
<evidence type="ECO:0000256" key="2">
    <source>
        <dbReference type="SAM" id="MobiDB-lite"/>
    </source>
</evidence>
<accession>A0AAE0G1N9</accession>
<organism evidence="3 4">
    <name type="scientific">Cymbomonas tetramitiformis</name>
    <dbReference type="NCBI Taxonomy" id="36881"/>
    <lineage>
        <taxon>Eukaryota</taxon>
        <taxon>Viridiplantae</taxon>
        <taxon>Chlorophyta</taxon>
        <taxon>Pyramimonadophyceae</taxon>
        <taxon>Pyramimonadales</taxon>
        <taxon>Pyramimonadaceae</taxon>
        <taxon>Cymbomonas</taxon>
    </lineage>
</organism>
<gene>
    <name evidence="3" type="ORF">CYMTET_21608</name>
</gene>
<feature type="compositionally biased region" description="Low complexity" evidence="2">
    <location>
        <begin position="111"/>
        <end position="132"/>
    </location>
</feature>
<comment type="caution">
    <text evidence="3">The sequence shown here is derived from an EMBL/GenBank/DDBJ whole genome shotgun (WGS) entry which is preliminary data.</text>
</comment>
<name>A0AAE0G1N9_9CHLO</name>
<feature type="coiled-coil region" evidence="1">
    <location>
        <begin position="175"/>
        <end position="202"/>
    </location>
</feature>
<feature type="region of interest" description="Disordered" evidence="2">
    <location>
        <begin position="27"/>
        <end position="168"/>
    </location>
</feature>
<feature type="compositionally biased region" description="Polar residues" evidence="2">
    <location>
        <begin position="85"/>
        <end position="110"/>
    </location>
</feature>
<protein>
    <submittedName>
        <fullName evidence="3">Uncharacterized protein</fullName>
    </submittedName>
</protein>
<keyword evidence="1" id="KW-0175">Coiled coil</keyword>
<dbReference type="AlphaFoldDB" id="A0AAE0G1N9"/>
<sequence>MSNNPEFWKARCNKEENAFCENVARKRAHHSGSSFSVLGVPKLASGYLPPSKGKVKHPGPPPSLTGQQADGDLPPGYHNLPLSRNGRQTPSIPGSAGNAPSHTLRATSSAGRSTYSRGPPSSRGGPPSTAGSQAPPFRELYVPKTAARSEAPEYPKTPNFSDPGTELDPAMLQRLNLLEQSLRDEKEKREQMEKQLAKFESR</sequence>
<evidence type="ECO:0000256" key="1">
    <source>
        <dbReference type="SAM" id="Coils"/>
    </source>
</evidence>